<proteinExistence type="predicted"/>
<evidence type="ECO:0000256" key="1">
    <source>
        <dbReference type="SAM" id="SignalP"/>
    </source>
</evidence>
<evidence type="ECO:0000313" key="3">
    <source>
        <dbReference type="EMBL" id="MBB5378659.1"/>
    </source>
</evidence>
<keyword evidence="1" id="KW-0732">Signal</keyword>
<comment type="caution">
    <text evidence="3">The sequence shown here is derived from an EMBL/GenBank/DDBJ whole genome shotgun (WGS) entry which is preliminary data.</text>
</comment>
<dbReference type="EMBL" id="BNAJ01000015">
    <property type="protein sequence ID" value="GHF61477.1"/>
    <property type="molecule type" value="Genomic_DNA"/>
</dbReference>
<dbReference type="EMBL" id="JACHFK010000014">
    <property type="protein sequence ID" value="MBB5378659.1"/>
    <property type="molecule type" value="Genomic_DNA"/>
</dbReference>
<keyword evidence="5" id="KW-1185">Reference proteome</keyword>
<gene>
    <name evidence="2" type="ORF">GCM10017781_42060</name>
    <name evidence="3" type="ORF">HNQ07_004166</name>
</gene>
<dbReference type="Proteomes" id="UP000619376">
    <property type="component" value="Unassembled WGS sequence"/>
</dbReference>
<reference evidence="2" key="1">
    <citation type="journal article" date="2014" name="Int. J. Syst. Evol. Microbiol.">
        <title>Complete genome of a new Firmicutes species belonging to the dominant human colonic microbiota ('Ruminococcus bicirculans') reveals two chromosomes and a selective capacity to utilize plant glucans.</title>
        <authorList>
            <consortium name="NISC Comparative Sequencing Program"/>
            <person name="Wegmann U."/>
            <person name="Louis P."/>
            <person name="Goesmann A."/>
            <person name="Henrissat B."/>
            <person name="Duncan S.H."/>
            <person name="Flint H.J."/>
        </authorList>
    </citation>
    <scope>NUCLEOTIDE SEQUENCE</scope>
    <source>
        <strain evidence="2">CGMCC 1.18437</strain>
    </source>
</reference>
<reference evidence="2" key="4">
    <citation type="submission" date="2024-05" db="EMBL/GenBank/DDBJ databases">
        <authorList>
            <person name="Sun Q."/>
            <person name="Zhou Y."/>
        </authorList>
    </citation>
    <scope>NUCLEOTIDE SEQUENCE</scope>
    <source>
        <strain evidence="2">CGMCC 1.18437</strain>
    </source>
</reference>
<evidence type="ECO:0000313" key="5">
    <source>
        <dbReference type="Proteomes" id="UP000619376"/>
    </source>
</evidence>
<name>A0A7W8KLA7_9DEIO</name>
<evidence type="ECO:0000313" key="2">
    <source>
        <dbReference type="EMBL" id="GHF61477.1"/>
    </source>
</evidence>
<accession>A0A7W8KLA7</accession>
<organism evidence="3 4">
    <name type="scientific">Deinococcus metalli</name>
    <dbReference type="NCBI Taxonomy" id="1141878"/>
    <lineage>
        <taxon>Bacteria</taxon>
        <taxon>Thermotogati</taxon>
        <taxon>Deinococcota</taxon>
        <taxon>Deinococci</taxon>
        <taxon>Deinococcales</taxon>
        <taxon>Deinococcaceae</taxon>
        <taxon>Deinococcus</taxon>
    </lineage>
</organism>
<reference evidence="5" key="2">
    <citation type="journal article" date="2019" name="Int. J. Syst. Evol. Microbiol.">
        <title>The Global Catalogue of Microorganisms (GCM) 10K type strain sequencing project: providing services to taxonomists for standard genome sequencing and annotation.</title>
        <authorList>
            <consortium name="The Broad Institute Genomics Platform"/>
            <consortium name="The Broad Institute Genome Sequencing Center for Infectious Disease"/>
            <person name="Wu L."/>
            <person name="Ma J."/>
        </authorList>
    </citation>
    <scope>NUCLEOTIDE SEQUENCE [LARGE SCALE GENOMIC DNA]</scope>
    <source>
        <strain evidence="5">CGMCC 1.18437</strain>
    </source>
</reference>
<feature type="chain" id="PRO_5031027182" evidence="1">
    <location>
        <begin position="29"/>
        <end position="56"/>
    </location>
</feature>
<sequence length="56" mass="5840">MFIATLLLLPLAIVAVFLALLAASPRSAADQAIDDAEQGAPLAALERTRIVPLPET</sequence>
<reference evidence="3 4" key="3">
    <citation type="submission" date="2020-08" db="EMBL/GenBank/DDBJ databases">
        <title>Genomic Encyclopedia of Type Strains, Phase IV (KMG-IV): sequencing the most valuable type-strain genomes for metagenomic binning, comparative biology and taxonomic classification.</title>
        <authorList>
            <person name="Goeker M."/>
        </authorList>
    </citation>
    <scope>NUCLEOTIDE SEQUENCE [LARGE SCALE GENOMIC DNA]</scope>
    <source>
        <strain evidence="3 4">DSM 27521</strain>
    </source>
</reference>
<dbReference type="RefSeq" id="WP_184115302.1">
    <property type="nucleotide sequence ID" value="NZ_BNAJ01000015.1"/>
</dbReference>
<evidence type="ECO:0000313" key="4">
    <source>
        <dbReference type="Proteomes" id="UP000539473"/>
    </source>
</evidence>
<protein>
    <submittedName>
        <fullName evidence="3">Uncharacterized protein</fullName>
    </submittedName>
</protein>
<dbReference type="AlphaFoldDB" id="A0A7W8KLA7"/>
<feature type="signal peptide" evidence="1">
    <location>
        <begin position="1"/>
        <end position="28"/>
    </location>
</feature>
<dbReference type="Proteomes" id="UP000539473">
    <property type="component" value="Unassembled WGS sequence"/>
</dbReference>